<protein>
    <submittedName>
        <fullName evidence="1">Uncharacterized protein</fullName>
    </submittedName>
</protein>
<accession>A0ABY1KJU9</accession>
<gene>
    <name evidence="1" type="ORF">SAMN05421766_101889</name>
</gene>
<evidence type="ECO:0000313" key="2">
    <source>
        <dbReference type="Proteomes" id="UP000185728"/>
    </source>
</evidence>
<sequence>MELHYSIYRKVKIYFNKVCGTLPYLEDLKQRSSLPEGKALIGARIGEFRLVQAQLVAFFINPGITIPYVPASRCLALKMWYTDPALLSPSSLAVLLRHLTKADIMILQEAGYIASEPLMPLKLGKLFMDHRERLAHISDHQEQVGPSR</sequence>
<reference evidence="1 2" key="1">
    <citation type="submission" date="2017-01" db="EMBL/GenBank/DDBJ databases">
        <authorList>
            <person name="Varghese N."/>
            <person name="Submissions S."/>
        </authorList>
    </citation>
    <scope>NUCLEOTIDE SEQUENCE [LARGE SCALE GENOMIC DNA]</scope>
    <source>
        <strain evidence="1 2">DSM 2061</strain>
    </source>
</reference>
<dbReference type="EMBL" id="FTOB01000001">
    <property type="protein sequence ID" value="SIS42776.1"/>
    <property type="molecule type" value="Genomic_DNA"/>
</dbReference>
<comment type="caution">
    <text evidence="1">The sequence shown here is derived from an EMBL/GenBank/DDBJ whole genome shotgun (WGS) entry which is preliminary data.</text>
</comment>
<organism evidence="1 2">
    <name type="scientific">Zobellia uliginosa</name>
    <dbReference type="NCBI Taxonomy" id="143224"/>
    <lineage>
        <taxon>Bacteria</taxon>
        <taxon>Pseudomonadati</taxon>
        <taxon>Bacteroidota</taxon>
        <taxon>Flavobacteriia</taxon>
        <taxon>Flavobacteriales</taxon>
        <taxon>Flavobacteriaceae</taxon>
        <taxon>Zobellia</taxon>
    </lineage>
</organism>
<evidence type="ECO:0000313" key="1">
    <source>
        <dbReference type="EMBL" id="SIS42776.1"/>
    </source>
</evidence>
<dbReference type="RefSeq" id="WP_139327585.1">
    <property type="nucleotide sequence ID" value="NZ_FTOB01000001.1"/>
</dbReference>
<dbReference type="Proteomes" id="UP000185728">
    <property type="component" value="Unassembled WGS sequence"/>
</dbReference>
<name>A0ABY1KJU9_9FLAO</name>
<proteinExistence type="predicted"/>
<keyword evidence="2" id="KW-1185">Reference proteome</keyword>